<evidence type="ECO:0000259" key="4">
    <source>
        <dbReference type="Pfam" id="PF00535"/>
    </source>
</evidence>
<dbReference type="PANTHER" id="PTHR43630">
    <property type="entry name" value="POLY-BETA-1,6-N-ACETYL-D-GLUCOSAMINE SYNTHASE"/>
    <property type="match status" value="1"/>
</dbReference>
<dbReference type="Pfam" id="PF00535">
    <property type="entry name" value="Glycos_transf_2"/>
    <property type="match status" value="1"/>
</dbReference>
<proteinExistence type="inferred from homology"/>
<keyword evidence="6" id="KW-1185">Reference proteome</keyword>
<comment type="similarity">
    <text evidence="1">Belongs to the glycosyltransferase 2 family.</text>
</comment>
<protein>
    <submittedName>
        <fullName evidence="5">Glycosyltransferase</fullName>
        <ecNumber evidence="5">2.4.-.-</ecNumber>
    </submittedName>
</protein>
<dbReference type="InterPro" id="IPR001173">
    <property type="entry name" value="Glyco_trans_2-like"/>
</dbReference>
<dbReference type="GO" id="GO:0016757">
    <property type="term" value="F:glycosyltransferase activity"/>
    <property type="evidence" value="ECO:0007669"/>
    <property type="project" value="UniProtKB-KW"/>
</dbReference>
<evidence type="ECO:0000313" key="5">
    <source>
        <dbReference type="EMBL" id="MFB9782865.1"/>
    </source>
</evidence>
<evidence type="ECO:0000256" key="3">
    <source>
        <dbReference type="ARBA" id="ARBA00022679"/>
    </source>
</evidence>
<dbReference type="SUPFAM" id="SSF53448">
    <property type="entry name" value="Nucleotide-diphospho-sugar transferases"/>
    <property type="match status" value="1"/>
</dbReference>
<dbReference type="PANTHER" id="PTHR43630:SF1">
    <property type="entry name" value="POLY-BETA-1,6-N-ACETYL-D-GLUCOSAMINE SYNTHASE"/>
    <property type="match status" value="1"/>
</dbReference>
<keyword evidence="2 5" id="KW-0328">Glycosyltransferase</keyword>
<dbReference type="EMBL" id="JBHMAS010000053">
    <property type="protein sequence ID" value="MFB9782865.1"/>
    <property type="molecule type" value="Genomic_DNA"/>
</dbReference>
<evidence type="ECO:0000256" key="2">
    <source>
        <dbReference type="ARBA" id="ARBA00022676"/>
    </source>
</evidence>
<dbReference type="InterPro" id="IPR029044">
    <property type="entry name" value="Nucleotide-diphossugar_trans"/>
</dbReference>
<organism evidence="5 6">
    <name type="scientific">Rhodococcus baikonurensis</name>
    <dbReference type="NCBI Taxonomy" id="172041"/>
    <lineage>
        <taxon>Bacteria</taxon>
        <taxon>Bacillati</taxon>
        <taxon>Actinomycetota</taxon>
        <taxon>Actinomycetes</taxon>
        <taxon>Mycobacteriales</taxon>
        <taxon>Nocardiaceae</taxon>
        <taxon>Rhodococcus</taxon>
        <taxon>Rhodococcus erythropolis group</taxon>
    </lineage>
</organism>
<sequence length="295" mass="33690">MTSTEQSTENPHRNKLSVVVPVFNEEAGIADCIDRLLAQGDAIDEVLIVDNNSTDRTASIIKRYAGSHEKVRYIFEPRQGVVHARNAGFDASSCELVGRIDADTRVQTGWATAISEFLGPNSTHCAVAGVTYLFESPFSRVHRFVLDRQIRRGKFNHDRRVLAATGANMAVKRSAWLEVRKNLSERTDIHEDMDLSICLQKIGLTIGQCDSMRVETSGRRGETPPREYSKYNRASESVLRLHNVMNWRFKFLIRLDTVVHALAWPIYRAYNFEQERFEFRRLFGKSQGRIMPVNQ</sequence>
<gene>
    <name evidence="5" type="ORF">ACFFQ6_24460</name>
</gene>
<name>A0ABV5XK65_9NOCA</name>
<dbReference type="Proteomes" id="UP001589587">
    <property type="component" value="Unassembled WGS sequence"/>
</dbReference>
<accession>A0ABV5XK65</accession>
<evidence type="ECO:0000313" key="6">
    <source>
        <dbReference type="Proteomes" id="UP001589587"/>
    </source>
</evidence>
<dbReference type="GeneID" id="93802362"/>
<dbReference type="CDD" id="cd00761">
    <property type="entry name" value="Glyco_tranf_GTA_type"/>
    <property type="match status" value="1"/>
</dbReference>
<feature type="domain" description="Glycosyltransferase 2-like" evidence="4">
    <location>
        <begin position="17"/>
        <end position="175"/>
    </location>
</feature>
<keyword evidence="3 5" id="KW-0808">Transferase</keyword>
<reference evidence="5 6" key="1">
    <citation type="submission" date="2024-09" db="EMBL/GenBank/DDBJ databases">
        <authorList>
            <person name="Sun Q."/>
            <person name="Mori K."/>
        </authorList>
    </citation>
    <scope>NUCLEOTIDE SEQUENCE [LARGE SCALE GENOMIC DNA]</scope>
    <source>
        <strain evidence="5 6">JCM 11411</strain>
    </source>
</reference>
<evidence type="ECO:0000256" key="1">
    <source>
        <dbReference type="ARBA" id="ARBA00006739"/>
    </source>
</evidence>
<dbReference type="RefSeq" id="WP_298774416.1">
    <property type="nucleotide sequence ID" value="NZ_JBEUOO010000056.1"/>
</dbReference>
<dbReference type="Gene3D" id="3.90.550.10">
    <property type="entry name" value="Spore Coat Polysaccharide Biosynthesis Protein SpsA, Chain A"/>
    <property type="match status" value="1"/>
</dbReference>
<dbReference type="EC" id="2.4.-.-" evidence="5"/>
<comment type="caution">
    <text evidence="5">The sequence shown here is derived from an EMBL/GenBank/DDBJ whole genome shotgun (WGS) entry which is preliminary data.</text>
</comment>